<evidence type="ECO:0000256" key="2">
    <source>
        <dbReference type="SAM" id="Phobius"/>
    </source>
</evidence>
<reference evidence="3" key="1">
    <citation type="submission" date="2018-12" db="EMBL/GenBank/DDBJ databases">
        <authorList>
            <person name="Syme R.A."/>
            <person name="Farfan-Caceres L."/>
            <person name="Lichtenzveig J."/>
        </authorList>
    </citation>
    <scope>NUCLEOTIDE SEQUENCE</scope>
    <source>
        <strain evidence="3">Al4</strain>
    </source>
</reference>
<dbReference type="AlphaFoldDB" id="A0A8H7IZY9"/>
<keyword evidence="2" id="KW-0472">Membrane</keyword>
<comment type="caution">
    <text evidence="3">The sequence shown here is derived from an EMBL/GenBank/DDBJ whole genome shotgun (WGS) entry which is preliminary data.</text>
</comment>
<gene>
    <name evidence="3" type="ORF">EKO04_008431</name>
</gene>
<organism evidence="3 4">
    <name type="scientific">Ascochyta lentis</name>
    <dbReference type="NCBI Taxonomy" id="205686"/>
    <lineage>
        <taxon>Eukaryota</taxon>
        <taxon>Fungi</taxon>
        <taxon>Dikarya</taxon>
        <taxon>Ascomycota</taxon>
        <taxon>Pezizomycotina</taxon>
        <taxon>Dothideomycetes</taxon>
        <taxon>Pleosporomycetidae</taxon>
        <taxon>Pleosporales</taxon>
        <taxon>Pleosporineae</taxon>
        <taxon>Didymellaceae</taxon>
        <taxon>Ascochyta</taxon>
    </lineage>
</organism>
<evidence type="ECO:0000256" key="1">
    <source>
        <dbReference type="SAM" id="MobiDB-lite"/>
    </source>
</evidence>
<name>A0A8H7IZY9_9PLEO</name>
<feature type="region of interest" description="Disordered" evidence="1">
    <location>
        <begin position="51"/>
        <end position="75"/>
    </location>
</feature>
<accession>A0A8H7IZY9</accession>
<evidence type="ECO:0000313" key="3">
    <source>
        <dbReference type="EMBL" id="KAF9693732.1"/>
    </source>
</evidence>
<protein>
    <submittedName>
        <fullName evidence="3">Uncharacterized protein</fullName>
    </submittedName>
</protein>
<keyword evidence="2" id="KW-1133">Transmembrane helix</keyword>
<dbReference type="OrthoDB" id="3800746at2759"/>
<reference evidence="3" key="2">
    <citation type="submission" date="2020-09" db="EMBL/GenBank/DDBJ databases">
        <title>Reference genome assembly for Australian Ascochyta lentis isolate Al4.</title>
        <authorList>
            <person name="Lee R.C."/>
            <person name="Farfan-Caceres L.M."/>
            <person name="Debler J.W."/>
            <person name="Williams A.H."/>
            <person name="Henares B.M."/>
        </authorList>
    </citation>
    <scope>NUCLEOTIDE SEQUENCE</scope>
    <source>
        <strain evidence="3">Al4</strain>
    </source>
</reference>
<feature type="transmembrane region" description="Helical" evidence="2">
    <location>
        <begin position="100"/>
        <end position="120"/>
    </location>
</feature>
<keyword evidence="2" id="KW-0812">Transmembrane</keyword>
<keyword evidence="4" id="KW-1185">Reference proteome</keyword>
<evidence type="ECO:0000313" key="4">
    <source>
        <dbReference type="Proteomes" id="UP000651452"/>
    </source>
</evidence>
<dbReference type="Proteomes" id="UP000651452">
    <property type="component" value="Unassembled WGS sequence"/>
</dbReference>
<dbReference type="EMBL" id="RZGK01000015">
    <property type="protein sequence ID" value="KAF9693732.1"/>
    <property type="molecule type" value="Genomic_DNA"/>
</dbReference>
<sequence>MSPRPNARLRRFRLPSVEEEEVAAAAQQQEQPQQQQHSPLWHRLLGVRPLPQVSAPQAPPTGIKGGQGQGQGPAERWEQVPLSIQLMNEICDAMSIGSDFAFWTGLAIIIIVLVGLMIWYSG</sequence>
<proteinExistence type="predicted"/>